<feature type="transmembrane region" description="Helical" evidence="2">
    <location>
        <begin position="147"/>
        <end position="165"/>
    </location>
</feature>
<feature type="region of interest" description="Disordered" evidence="1">
    <location>
        <begin position="45"/>
        <end position="105"/>
    </location>
</feature>
<evidence type="ECO:0000256" key="1">
    <source>
        <dbReference type="SAM" id="MobiDB-lite"/>
    </source>
</evidence>
<evidence type="ECO:0000313" key="5">
    <source>
        <dbReference type="Proteomes" id="UP000283442"/>
    </source>
</evidence>
<accession>A0A414NX50</accession>
<feature type="compositionally biased region" description="Low complexity" evidence="1">
    <location>
        <begin position="45"/>
        <end position="67"/>
    </location>
</feature>
<comment type="caution">
    <text evidence="4">The sequence shown here is derived from an EMBL/GenBank/DDBJ whole genome shotgun (WGS) entry which is preliminary data.</text>
</comment>
<gene>
    <name evidence="4" type="ORF">DW674_06335</name>
</gene>
<dbReference type="Proteomes" id="UP000283442">
    <property type="component" value="Unassembled WGS sequence"/>
</dbReference>
<organism evidence="4 5">
    <name type="scientific">Mitsuokella multacida</name>
    <dbReference type="NCBI Taxonomy" id="52226"/>
    <lineage>
        <taxon>Bacteria</taxon>
        <taxon>Bacillati</taxon>
        <taxon>Bacillota</taxon>
        <taxon>Negativicutes</taxon>
        <taxon>Selenomonadales</taxon>
        <taxon>Selenomonadaceae</taxon>
        <taxon>Mitsuokella</taxon>
    </lineage>
</organism>
<sequence>MNIKKTLSALMVGAMVLSAAPVLPASASFVSTAYAAKGGAKMSIPKSAPAPKAPAAGATSNANTSKSVSGNGSSYAPSKDAKSLEKNAPAANAKSNTAAANANTQSSSRLGSIMRGIGIFAGGMLLGSMLSHLFGMGSGMFADIMGLLMNGLLIVVAIMAVRWLWNKFRGNKPSASRPSDYRQDLEMRQQPMDSQPQMRTPIHDIKPRGNDYEPKSTADRYRNR</sequence>
<keyword evidence="3" id="KW-0732">Signal</keyword>
<feature type="region of interest" description="Disordered" evidence="1">
    <location>
        <begin position="172"/>
        <end position="224"/>
    </location>
</feature>
<protein>
    <recommendedName>
        <fullName evidence="6">Preprotein translocase subunit Tim44</fullName>
    </recommendedName>
</protein>
<feature type="chain" id="PRO_5019269898" description="Preprotein translocase subunit Tim44" evidence="3">
    <location>
        <begin position="28"/>
        <end position="224"/>
    </location>
</feature>
<evidence type="ECO:0000256" key="2">
    <source>
        <dbReference type="SAM" id="Phobius"/>
    </source>
</evidence>
<proteinExistence type="predicted"/>
<evidence type="ECO:0008006" key="6">
    <source>
        <dbReference type="Google" id="ProtNLM"/>
    </source>
</evidence>
<feature type="transmembrane region" description="Helical" evidence="2">
    <location>
        <begin position="113"/>
        <end position="135"/>
    </location>
</feature>
<feature type="compositionally biased region" description="Basic and acidic residues" evidence="1">
    <location>
        <begin position="201"/>
        <end position="224"/>
    </location>
</feature>
<keyword evidence="2" id="KW-0812">Transmembrane</keyword>
<evidence type="ECO:0000256" key="3">
    <source>
        <dbReference type="SAM" id="SignalP"/>
    </source>
</evidence>
<keyword evidence="2" id="KW-0472">Membrane</keyword>
<dbReference type="OrthoDB" id="1669724at2"/>
<dbReference type="AlphaFoldDB" id="A0A414NX50"/>
<reference evidence="4 5" key="1">
    <citation type="submission" date="2018-08" db="EMBL/GenBank/DDBJ databases">
        <title>A genome reference for cultivated species of the human gut microbiota.</title>
        <authorList>
            <person name="Zou Y."/>
            <person name="Xue W."/>
            <person name="Luo G."/>
        </authorList>
    </citation>
    <scope>NUCLEOTIDE SEQUENCE [LARGE SCALE GENOMIC DNA]</scope>
    <source>
        <strain evidence="4 5">AM25-21AC</strain>
    </source>
</reference>
<evidence type="ECO:0000313" key="4">
    <source>
        <dbReference type="EMBL" id="RHF51835.1"/>
    </source>
</evidence>
<feature type="signal peptide" evidence="3">
    <location>
        <begin position="1"/>
        <end position="27"/>
    </location>
</feature>
<keyword evidence="2" id="KW-1133">Transmembrane helix</keyword>
<name>A0A414NX50_9FIRM</name>
<dbReference type="RefSeq" id="WP_118176014.1">
    <property type="nucleotide sequence ID" value="NZ_CBCSRO010000005.1"/>
</dbReference>
<feature type="compositionally biased region" description="Low complexity" evidence="1">
    <location>
        <begin position="86"/>
        <end position="105"/>
    </location>
</feature>
<dbReference type="EMBL" id="QRHE01000005">
    <property type="protein sequence ID" value="RHF51835.1"/>
    <property type="molecule type" value="Genomic_DNA"/>
</dbReference>